<dbReference type="Proteomes" id="UP000704712">
    <property type="component" value="Unassembled WGS sequence"/>
</dbReference>
<evidence type="ECO:0000256" key="2">
    <source>
        <dbReference type="SAM" id="Phobius"/>
    </source>
</evidence>
<feature type="transmembrane region" description="Helical" evidence="2">
    <location>
        <begin position="216"/>
        <end position="236"/>
    </location>
</feature>
<name>A0A833W516_PHYIN</name>
<keyword evidence="2" id="KW-0472">Membrane</keyword>
<dbReference type="EMBL" id="WSZM01000100">
    <property type="protein sequence ID" value="KAF4042544.1"/>
    <property type="molecule type" value="Genomic_DNA"/>
</dbReference>
<dbReference type="Proteomes" id="UP000602510">
    <property type="component" value="Unassembled WGS sequence"/>
</dbReference>
<feature type="region of interest" description="Disordered" evidence="1">
    <location>
        <begin position="1"/>
        <end position="34"/>
    </location>
</feature>
<accession>A0A833W516</accession>
<feature type="compositionally biased region" description="Low complexity" evidence="1">
    <location>
        <begin position="1"/>
        <end position="21"/>
    </location>
</feature>
<dbReference type="EMBL" id="JAACNO010001491">
    <property type="protein sequence ID" value="KAF4140152.1"/>
    <property type="molecule type" value="Genomic_DNA"/>
</dbReference>
<evidence type="ECO:0008006" key="6">
    <source>
        <dbReference type="Google" id="ProtNLM"/>
    </source>
</evidence>
<comment type="caution">
    <text evidence="3">The sequence shown here is derived from an EMBL/GenBank/DDBJ whole genome shotgun (WGS) entry which is preliminary data.</text>
</comment>
<feature type="transmembrane region" description="Helical" evidence="2">
    <location>
        <begin position="82"/>
        <end position="107"/>
    </location>
</feature>
<feature type="transmembrane region" description="Helical" evidence="2">
    <location>
        <begin position="175"/>
        <end position="196"/>
    </location>
</feature>
<keyword evidence="2" id="KW-1133">Transmembrane helix</keyword>
<sequence>MSKEVSFSSPTKSSSASAAAGHSHKKHKPQSHKTFVDPAPPSLHQCPPMDDEGSEGPAFTLLRATLKLVIFHLANSMLGMEAFTIVVCGVLLSILLAPLCCLGLVFFRLVLCLVAVLAEVDVRLVNFISLPEEHISTRKLQRGSHASARACGETSVERLVPDLNKFSQPAMRATLYFMSVKTLIGLLSSLVLSISFSLPVCAISRGDMGDNFDGAVGLLVFLLATVLLLGIGIPLMQYSARLSRAATVYFCCEKCAPVQHTEKDHATAYGATEVCCAA</sequence>
<organism evidence="3 5">
    <name type="scientific">Phytophthora infestans</name>
    <name type="common">Potato late blight agent</name>
    <name type="synonym">Botrytis infestans</name>
    <dbReference type="NCBI Taxonomy" id="4787"/>
    <lineage>
        <taxon>Eukaryota</taxon>
        <taxon>Sar</taxon>
        <taxon>Stramenopiles</taxon>
        <taxon>Oomycota</taxon>
        <taxon>Peronosporomycetes</taxon>
        <taxon>Peronosporales</taxon>
        <taxon>Peronosporaceae</taxon>
        <taxon>Phytophthora</taxon>
    </lineage>
</organism>
<feature type="compositionally biased region" description="Basic residues" evidence="1">
    <location>
        <begin position="22"/>
        <end position="31"/>
    </location>
</feature>
<protein>
    <recommendedName>
        <fullName evidence="6">Transmembrane protein</fullName>
    </recommendedName>
</protein>
<reference evidence="3" key="1">
    <citation type="submission" date="2020-04" db="EMBL/GenBank/DDBJ databases">
        <title>Hybrid Assembly of Korean Phytophthora infestans isolates.</title>
        <authorList>
            <person name="Prokchorchik M."/>
            <person name="Lee Y."/>
            <person name="Seo J."/>
            <person name="Cho J.-H."/>
            <person name="Park Y.-E."/>
            <person name="Jang D.-C."/>
            <person name="Im J.-S."/>
            <person name="Choi J.-G."/>
            <person name="Park H.-J."/>
            <person name="Lee G.-B."/>
            <person name="Lee Y.-G."/>
            <person name="Hong S.-Y."/>
            <person name="Cho K."/>
            <person name="Sohn K.H."/>
        </authorList>
    </citation>
    <scope>NUCLEOTIDE SEQUENCE</scope>
    <source>
        <strain evidence="3">KR_1_A1</strain>
        <strain evidence="4">KR_2_A2</strain>
    </source>
</reference>
<keyword evidence="5" id="KW-1185">Reference proteome</keyword>
<evidence type="ECO:0000313" key="4">
    <source>
        <dbReference type="EMBL" id="KAF4140152.1"/>
    </source>
</evidence>
<proteinExistence type="predicted"/>
<keyword evidence="2" id="KW-0812">Transmembrane</keyword>
<evidence type="ECO:0000313" key="3">
    <source>
        <dbReference type="EMBL" id="KAF4042544.1"/>
    </source>
</evidence>
<gene>
    <name evidence="3" type="ORF">GN244_ATG05253</name>
    <name evidence="4" type="ORF">GN958_ATG10637</name>
</gene>
<evidence type="ECO:0000313" key="5">
    <source>
        <dbReference type="Proteomes" id="UP000602510"/>
    </source>
</evidence>
<evidence type="ECO:0000256" key="1">
    <source>
        <dbReference type="SAM" id="MobiDB-lite"/>
    </source>
</evidence>
<dbReference type="AlphaFoldDB" id="A0A833W516"/>